<comment type="caution">
    <text evidence="4">The sequence shown here is derived from an EMBL/GenBank/DDBJ whole genome shotgun (WGS) entry which is preliminary data.</text>
</comment>
<dbReference type="PANTHER" id="PTHR47566:SF1">
    <property type="entry name" value="PROTEIN NUD1"/>
    <property type="match status" value="1"/>
</dbReference>
<dbReference type="SUPFAM" id="SSF52047">
    <property type="entry name" value="RNI-like"/>
    <property type="match status" value="1"/>
</dbReference>
<gene>
    <name evidence="4" type="ORF">PMKS-000880</name>
</gene>
<dbReference type="Pfam" id="PF12799">
    <property type="entry name" value="LRR_4"/>
    <property type="match status" value="1"/>
</dbReference>
<feature type="region of interest" description="Disordered" evidence="3">
    <location>
        <begin position="1"/>
        <end position="22"/>
    </location>
</feature>
<dbReference type="AlphaFoldDB" id="A0A1Q2YDE7"/>
<feature type="region of interest" description="Disordered" evidence="3">
    <location>
        <begin position="386"/>
        <end position="449"/>
    </location>
</feature>
<dbReference type="PRINTS" id="PR00019">
    <property type="entry name" value="LEURICHRPT"/>
</dbReference>
<reference evidence="4 5" key="1">
    <citation type="submission" date="2016-08" db="EMBL/GenBank/DDBJ databases">
        <title>Whole genome shotgun sequence of Pichia membranifaciens KS47-1.</title>
        <authorList>
            <person name="Konishi M."/>
            <person name="Ishida M."/>
            <person name="Arakawa T."/>
            <person name="Kato Y."/>
            <person name="Horiuchi J."/>
        </authorList>
    </citation>
    <scope>NUCLEOTIDE SEQUENCE [LARGE SCALE GENOMIC DNA]</scope>
    <source>
        <strain evidence="4 5">KS47-1</strain>
    </source>
</reference>
<dbReference type="GO" id="GO:0035591">
    <property type="term" value="F:signaling adaptor activity"/>
    <property type="evidence" value="ECO:0007669"/>
    <property type="project" value="TreeGrafter"/>
</dbReference>
<dbReference type="GO" id="GO:0061499">
    <property type="term" value="C:outer plaque of mitotic spindle pole body"/>
    <property type="evidence" value="ECO:0007669"/>
    <property type="project" value="TreeGrafter"/>
</dbReference>
<proteinExistence type="predicted"/>
<dbReference type="SUPFAM" id="SSF52058">
    <property type="entry name" value="L domain-like"/>
    <property type="match status" value="1"/>
</dbReference>
<evidence type="ECO:0000256" key="2">
    <source>
        <dbReference type="ARBA" id="ARBA00022737"/>
    </source>
</evidence>
<sequence>MSTKISERLEADPARSDHSTKPADDIFIANTEHNFTTNPGSQVSYAENTTEHEYVNTDDCVIMDIAANGSEKNNNNNNNNNNMYYVNPNFAPNRKADNEFGEKDQVFDGNSSIDRMKDDSSSMQQSWLPSILRGESWPEQNSNYISDVVNGIADADLNENNEDLPNPLLTVRETVLRKNDSNAKELADWRKYKEDNFFKMINNNKLKDLPSTQSTIPNTFANKFNKIHGITNEDLSTPDSPLKLFDVRQNTYTKFMMHNMLNQLSPKKSEKELQNDTKIPKVIKQSEELYNKILTGSSSSGSLLNKAQGKITDTATDDPKREQDNHKLSNGNDFGVENPNNNVDVTSDAEEFSSFPSTTRKFVHDGEQLFENIRDGLQQHRIPLTDTAAPYSQSDYTSADDNEDGDEAGDNSESAADGKTTYDDNDDDDDDKSSKSVLNQNSPYNIPGEHHELLSQTESFNAEFNIRPPQLRSQFRAVEEKDAAYDFNGNDNAAKNKPKGLNFIPADEYKNKVYDKKLKKYVLKNEYDTNSSYTDDIEIQDGILDNISISDPDRTSNSILRNANYAKKINQEVTFESADISNSSSNATIDAETSLNESFAVSDGLLVEAISQSYPAEDWNFVKEIDLSEFELKQLYHLDKMTPNIWYLNASHNQINQNFGIPKEIQVLNLAYNNFNSMSAKFDMFQHLQVLDLSQNELTDLRCLKELKSLTSLNLSNNKIESIEFLENFRMLHYLNLSHNEIAGALNFRNYTLWVLEDLIMDDNEITELINLSELPQLVNLSANNNNIVRIFYSETEEEEEYVETPHFNLRRISLNNNSLYEDVDLSEFPETKEIQLDRCFAEKIRHISLYTEKISARYISEEKNIEGLLRFSLKSNNLKSLYLTGGILPRALPTFKDKFSSINILDISAMNLETLPKKFGEFFPLLIDLNLNFNRLRTLNGLEKLRHLKQLKLLGNEIENIENITDYTSRVRMTLRLLDVRVNPLTTKFYPFIFYGEDDDSEQGGSGASRDNDDHDFTSFRLHEREDIEAFSIEYSRLYEEPGMLKWAKKNRKHQRKLSREVREERNGYLVAMLVWFEHVKYLDGDVINEYDKRAYVSEFA</sequence>
<dbReference type="PANTHER" id="PTHR47566">
    <property type="match status" value="1"/>
</dbReference>
<dbReference type="GO" id="GO:1902412">
    <property type="term" value="P:regulation of mitotic cytokinesis"/>
    <property type="evidence" value="ECO:0007669"/>
    <property type="project" value="TreeGrafter"/>
</dbReference>
<dbReference type="OrthoDB" id="7451790at2759"/>
<dbReference type="InterPro" id="IPR025875">
    <property type="entry name" value="Leu-rich_rpt_4"/>
</dbReference>
<dbReference type="Proteomes" id="UP000186136">
    <property type="component" value="Unassembled WGS sequence"/>
</dbReference>
<dbReference type="PROSITE" id="PS51450">
    <property type="entry name" value="LRR"/>
    <property type="match status" value="5"/>
</dbReference>
<name>A0A1Q2YDE7_9ASCO</name>
<evidence type="ECO:0000313" key="4">
    <source>
        <dbReference type="EMBL" id="GAV27413.1"/>
    </source>
</evidence>
<dbReference type="InterPro" id="IPR001611">
    <property type="entry name" value="Leu-rich_rpt"/>
</dbReference>
<evidence type="ECO:0000313" key="5">
    <source>
        <dbReference type="Proteomes" id="UP000186136"/>
    </source>
</evidence>
<keyword evidence="5" id="KW-1185">Reference proteome</keyword>
<protein>
    <submittedName>
        <fullName evidence="4">Uncharacterized protein</fullName>
    </submittedName>
</protein>
<organism evidence="4 5">
    <name type="scientific">Pichia membranifaciens</name>
    <dbReference type="NCBI Taxonomy" id="4926"/>
    <lineage>
        <taxon>Eukaryota</taxon>
        <taxon>Fungi</taxon>
        <taxon>Dikarya</taxon>
        <taxon>Ascomycota</taxon>
        <taxon>Saccharomycotina</taxon>
        <taxon>Pichiomycetes</taxon>
        <taxon>Pichiales</taxon>
        <taxon>Pichiaceae</taxon>
        <taxon>Pichia</taxon>
    </lineage>
</organism>
<dbReference type="InterPro" id="IPR052574">
    <property type="entry name" value="CDIRP"/>
</dbReference>
<keyword evidence="2" id="KW-0677">Repeat</keyword>
<evidence type="ECO:0000256" key="1">
    <source>
        <dbReference type="ARBA" id="ARBA00022614"/>
    </source>
</evidence>
<keyword evidence="1" id="KW-0433">Leucine-rich repeat</keyword>
<accession>A0A1Q2YDE7</accession>
<dbReference type="EMBL" id="BDGI01000034">
    <property type="protein sequence ID" value="GAV27413.1"/>
    <property type="molecule type" value="Genomic_DNA"/>
</dbReference>
<feature type="compositionally biased region" description="Polar residues" evidence="3">
    <location>
        <begin position="435"/>
        <end position="444"/>
    </location>
</feature>
<feature type="compositionally biased region" description="Basic and acidic residues" evidence="3">
    <location>
        <begin position="317"/>
        <end position="327"/>
    </location>
</feature>
<feature type="compositionally biased region" description="Acidic residues" evidence="3">
    <location>
        <begin position="398"/>
        <end position="410"/>
    </location>
</feature>
<dbReference type="GO" id="GO:0031028">
    <property type="term" value="P:septation initiation signaling"/>
    <property type="evidence" value="ECO:0007669"/>
    <property type="project" value="TreeGrafter"/>
</dbReference>
<dbReference type="SMART" id="SM00365">
    <property type="entry name" value="LRR_SD22"/>
    <property type="match status" value="4"/>
</dbReference>
<feature type="region of interest" description="Disordered" evidence="3">
    <location>
        <begin position="301"/>
        <end position="352"/>
    </location>
</feature>
<dbReference type="Gene3D" id="3.80.10.10">
    <property type="entry name" value="Ribonuclease Inhibitor"/>
    <property type="match status" value="1"/>
</dbReference>
<evidence type="ECO:0000256" key="3">
    <source>
        <dbReference type="SAM" id="MobiDB-lite"/>
    </source>
</evidence>
<dbReference type="InterPro" id="IPR032675">
    <property type="entry name" value="LRR_dom_sf"/>
</dbReference>
<feature type="compositionally biased region" description="Polar residues" evidence="3">
    <location>
        <begin position="328"/>
        <end position="345"/>
    </location>
</feature>